<dbReference type="InterPro" id="IPR004536">
    <property type="entry name" value="SPS/SelD"/>
</dbReference>
<evidence type="ECO:0000313" key="4">
    <source>
        <dbReference type="Proteomes" id="UP001153148"/>
    </source>
</evidence>
<dbReference type="Proteomes" id="UP001153148">
    <property type="component" value="Unassembled WGS sequence"/>
</dbReference>
<evidence type="ECO:0000313" key="3">
    <source>
        <dbReference type="EMBL" id="CAG2065375.1"/>
    </source>
</evidence>
<comment type="caution">
    <text evidence="3">The sequence shown here is derived from an EMBL/GenBank/DDBJ whole genome shotgun (WGS) entry which is preliminary data.</text>
</comment>
<reference evidence="3" key="1">
    <citation type="submission" date="2021-03" db="EMBL/GenBank/DDBJ databases">
        <authorList>
            <person name="Tran Van P."/>
        </authorList>
    </citation>
    <scope>NUCLEOTIDE SEQUENCE</scope>
</reference>
<accession>A0ABN7PGZ1</accession>
<dbReference type="Gene3D" id="3.30.1330.10">
    <property type="entry name" value="PurM-like, N-terminal domain"/>
    <property type="match status" value="1"/>
</dbReference>
<dbReference type="InterPro" id="IPR036921">
    <property type="entry name" value="PurM-like_N_sf"/>
</dbReference>
<organism evidence="3 4">
    <name type="scientific">Timema podura</name>
    <name type="common">Walking stick</name>
    <dbReference type="NCBI Taxonomy" id="61482"/>
    <lineage>
        <taxon>Eukaryota</taxon>
        <taxon>Metazoa</taxon>
        <taxon>Ecdysozoa</taxon>
        <taxon>Arthropoda</taxon>
        <taxon>Hexapoda</taxon>
        <taxon>Insecta</taxon>
        <taxon>Pterygota</taxon>
        <taxon>Neoptera</taxon>
        <taxon>Polyneoptera</taxon>
        <taxon>Phasmatodea</taxon>
        <taxon>Timematodea</taxon>
        <taxon>Timematoidea</taxon>
        <taxon>Timematidae</taxon>
        <taxon>Timema</taxon>
    </lineage>
</organism>
<sequence length="103" mass="11844">MLTLVLLRYWNGLFRYSFTPWGPLSEDFFYPLVDDPYMMGKIACANVLSDLYALGVTESDNMLMLLAVSTKMTEKERDVVVPLMMRGFKVSTEIILSPDLRNH</sequence>
<dbReference type="PANTHER" id="PTHR10256">
    <property type="entry name" value="SELENIDE, WATER DIKINASE"/>
    <property type="match status" value="1"/>
</dbReference>
<keyword evidence="4" id="KW-1185">Reference proteome</keyword>
<evidence type="ECO:0000256" key="1">
    <source>
        <dbReference type="ARBA" id="ARBA00022741"/>
    </source>
</evidence>
<protein>
    <submittedName>
        <fullName evidence="3">Uncharacterized protein</fullName>
    </submittedName>
</protein>
<keyword evidence="1" id="KW-0547">Nucleotide-binding</keyword>
<proteinExistence type="predicted"/>
<name>A0ABN7PGZ1_TIMPD</name>
<gene>
    <name evidence="3" type="ORF">TPAB3V08_LOCUS12319</name>
</gene>
<dbReference type="PANTHER" id="PTHR10256:SF0">
    <property type="entry name" value="INACTIVE SELENIDE, WATER DIKINASE-LIKE PROTEIN-RELATED"/>
    <property type="match status" value="1"/>
</dbReference>
<dbReference type="SUPFAM" id="SSF55326">
    <property type="entry name" value="PurM N-terminal domain-like"/>
    <property type="match status" value="1"/>
</dbReference>
<evidence type="ECO:0000256" key="2">
    <source>
        <dbReference type="ARBA" id="ARBA00022840"/>
    </source>
</evidence>
<dbReference type="EMBL" id="CAJPIN010042546">
    <property type="protein sequence ID" value="CAG2065375.1"/>
    <property type="molecule type" value="Genomic_DNA"/>
</dbReference>
<keyword evidence="2" id="KW-0067">ATP-binding</keyword>